<dbReference type="Proteomes" id="UP000683310">
    <property type="component" value="Chromosome"/>
</dbReference>
<reference evidence="1 2" key="1">
    <citation type="submission" date="2021-04" db="EMBL/GenBank/DDBJ databases">
        <title>Nocardia tengchongensis.</title>
        <authorList>
            <person name="Zhuang k."/>
            <person name="Ran Y."/>
            <person name="Li W."/>
        </authorList>
    </citation>
    <scope>NUCLEOTIDE SEQUENCE [LARGE SCALE GENOMIC DNA]</scope>
    <source>
        <strain evidence="1 2">CFH S0057</strain>
    </source>
</reference>
<evidence type="ECO:0000313" key="2">
    <source>
        <dbReference type="Proteomes" id="UP000683310"/>
    </source>
</evidence>
<sequence>MDEYLAQLRELEVDVSALESLGVTVIDAAPPVVLEKSWSPADVEQEELER</sequence>
<evidence type="ECO:0000313" key="1">
    <source>
        <dbReference type="EMBL" id="QVI22006.1"/>
    </source>
</evidence>
<organism evidence="1 2">
    <name type="scientific">Nocardia tengchongensis</name>
    <dbReference type="NCBI Taxonomy" id="2055889"/>
    <lineage>
        <taxon>Bacteria</taxon>
        <taxon>Bacillati</taxon>
        <taxon>Actinomycetota</taxon>
        <taxon>Actinomycetes</taxon>
        <taxon>Mycobacteriales</taxon>
        <taxon>Nocardiaceae</taxon>
        <taxon>Nocardia</taxon>
    </lineage>
</organism>
<proteinExistence type="predicted"/>
<dbReference type="EMBL" id="CP074371">
    <property type="protein sequence ID" value="QVI22006.1"/>
    <property type="molecule type" value="Genomic_DNA"/>
</dbReference>
<protein>
    <submittedName>
        <fullName evidence="1">Uncharacterized protein</fullName>
    </submittedName>
</protein>
<name>A0ABX8CRP7_9NOCA</name>
<accession>A0ABX8CRP7</accession>
<gene>
    <name evidence="1" type="ORF">KHQ06_02275</name>
</gene>
<keyword evidence="2" id="KW-1185">Reference proteome</keyword>